<dbReference type="Gene3D" id="3.40.50.720">
    <property type="entry name" value="NAD(P)-binding Rossmann-like Domain"/>
    <property type="match status" value="1"/>
</dbReference>
<feature type="domain" description="Ketoreductase" evidence="3">
    <location>
        <begin position="18"/>
        <end position="202"/>
    </location>
</feature>
<evidence type="ECO:0000313" key="5">
    <source>
        <dbReference type="Proteomes" id="UP001316803"/>
    </source>
</evidence>
<dbReference type="InterPro" id="IPR057326">
    <property type="entry name" value="KR_dom"/>
</dbReference>
<dbReference type="PRINTS" id="PR00081">
    <property type="entry name" value="GDHRDH"/>
</dbReference>
<dbReference type="Pfam" id="PF00106">
    <property type="entry name" value="adh_short"/>
    <property type="match status" value="1"/>
</dbReference>
<dbReference type="CDD" id="cd05233">
    <property type="entry name" value="SDR_c"/>
    <property type="match status" value="1"/>
</dbReference>
<name>A0AAN8ELS0_9EURO</name>
<dbReference type="EMBL" id="JAKLMC020000002">
    <property type="protein sequence ID" value="KAK5958158.1"/>
    <property type="molecule type" value="Genomic_DNA"/>
</dbReference>
<gene>
    <name evidence="4" type="ORF">OHC33_001348</name>
</gene>
<dbReference type="InterPro" id="IPR002347">
    <property type="entry name" value="SDR_fam"/>
</dbReference>
<dbReference type="SMART" id="SM00822">
    <property type="entry name" value="PKS_KR"/>
    <property type="match status" value="1"/>
</dbReference>
<comment type="caution">
    <text evidence="4">The sequence shown here is derived from an EMBL/GenBank/DDBJ whole genome shotgun (WGS) entry which is preliminary data.</text>
</comment>
<reference evidence="4 5" key="1">
    <citation type="submission" date="2022-12" db="EMBL/GenBank/DDBJ databases">
        <title>Genomic features and morphological characterization of a novel Knufia sp. strain isolated from spacecraft assembly facility.</title>
        <authorList>
            <person name="Teixeira M."/>
            <person name="Chander A.M."/>
            <person name="Stajich J.E."/>
            <person name="Venkateswaran K."/>
        </authorList>
    </citation>
    <scope>NUCLEOTIDE SEQUENCE [LARGE SCALE GENOMIC DNA]</scope>
    <source>
        <strain evidence="4 5">FJI-L2-BK-P2</strain>
    </source>
</reference>
<evidence type="ECO:0000313" key="4">
    <source>
        <dbReference type="EMBL" id="KAK5958158.1"/>
    </source>
</evidence>
<protein>
    <recommendedName>
        <fullName evidence="3">Ketoreductase domain-containing protein</fullName>
    </recommendedName>
</protein>
<evidence type="ECO:0000256" key="1">
    <source>
        <dbReference type="ARBA" id="ARBA00006484"/>
    </source>
</evidence>
<dbReference type="SUPFAM" id="SSF51735">
    <property type="entry name" value="NAD(P)-binding Rossmann-fold domains"/>
    <property type="match status" value="1"/>
</dbReference>
<organism evidence="4 5">
    <name type="scientific">Knufia fluminis</name>
    <dbReference type="NCBI Taxonomy" id="191047"/>
    <lineage>
        <taxon>Eukaryota</taxon>
        <taxon>Fungi</taxon>
        <taxon>Dikarya</taxon>
        <taxon>Ascomycota</taxon>
        <taxon>Pezizomycotina</taxon>
        <taxon>Eurotiomycetes</taxon>
        <taxon>Chaetothyriomycetidae</taxon>
        <taxon>Chaetothyriales</taxon>
        <taxon>Trichomeriaceae</taxon>
        <taxon>Knufia</taxon>
    </lineage>
</organism>
<sequence>MPYSFISSTRPELSAKGKNIVITGGGSGIGKAVGLAFAKAGARSISIIGRRADVLRTAEAEIAAHKTTVLSVTADLADKDQTLAAFQLLSRKIGKIDVLVSNAGAYDSGHMATYSANSLMRTLELNVVTALHACQAFLPFVGPDPILLNTTSDMACMPAKEGWHGSGPYSISKAAALKFMDYFAAENPHIRVINVQPGWIPTEMTGYHEAAPDSVELPGAFYVWLASAEAAFLKGKVVWANWDAEELMQIAGEIQSMKKLTWAVTGVAI</sequence>
<comment type="similarity">
    <text evidence="1">Belongs to the short-chain dehydrogenases/reductases (SDR) family.</text>
</comment>
<keyword evidence="5" id="KW-1185">Reference proteome</keyword>
<evidence type="ECO:0000259" key="3">
    <source>
        <dbReference type="SMART" id="SM00822"/>
    </source>
</evidence>
<keyword evidence="2" id="KW-0560">Oxidoreductase</keyword>
<accession>A0AAN8ELS0</accession>
<dbReference type="GO" id="GO:0016491">
    <property type="term" value="F:oxidoreductase activity"/>
    <property type="evidence" value="ECO:0007669"/>
    <property type="project" value="UniProtKB-KW"/>
</dbReference>
<dbReference type="Proteomes" id="UP001316803">
    <property type="component" value="Unassembled WGS sequence"/>
</dbReference>
<dbReference type="InterPro" id="IPR036291">
    <property type="entry name" value="NAD(P)-bd_dom_sf"/>
</dbReference>
<dbReference type="PANTHER" id="PTHR42901">
    <property type="entry name" value="ALCOHOL DEHYDROGENASE"/>
    <property type="match status" value="1"/>
</dbReference>
<proteinExistence type="inferred from homology"/>
<dbReference type="PANTHER" id="PTHR42901:SF1">
    <property type="entry name" value="ALCOHOL DEHYDROGENASE"/>
    <property type="match status" value="1"/>
</dbReference>
<evidence type="ECO:0000256" key="2">
    <source>
        <dbReference type="ARBA" id="ARBA00023002"/>
    </source>
</evidence>
<dbReference type="AlphaFoldDB" id="A0AAN8ELS0"/>